<organism evidence="8 9">
    <name type="scientific">Rhodanobacter caeni</name>
    <dbReference type="NCBI Taxonomy" id="657654"/>
    <lineage>
        <taxon>Bacteria</taxon>
        <taxon>Pseudomonadati</taxon>
        <taxon>Pseudomonadota</taxon>
        <taxon>Gammaproteobacteria</taxon>
        <taxon>Lysobacterales</taxon>
        <taxon>Rhodanobacteraceae</taxon>
        <taxon>Rhodanobacter</taxon>
    </lineage>
</organism>
<dbReference type="InterPro" id="IPR009056">
    <property type="entry name" value="Cyt_c-like_dom"/>
</dbReference>
<evidence type="ECO:0000256" key="2">
    <source>
        <dbReference type="ARBA" id="ARBA00022723"/>
    </source>
</evidence>
<evidence type="ECO:0000256" key="3">
    <source>
        <dbReference type="ARBA" id="ARBA00023004"/>
    </source>
</evidence>
<evidence type="ECO:0000313" key="8">
    <source>
        <dbReference type="EMBL" id="GAA0260129.1"/>
    </source>
</evidence>
<reference evidence="8 9" key="1">
    <citation type="journal article" date="2019" name="Int. J. Syst. Evol. Microbiol.">
        <title>The Global Catalogue of Microorganisms (GCM) 10K type strain sequencing project: providing services to taxonomists for standard genome sequencing and annotation.</title>
        <authorList>
            <consortium name="The Broad Institute Genomics Platform"/>
            <consortium name="The Broad Institute Genome Sequencing Center for Infectious Disease"/>
            <person name="Wu L."/>
            <person name="Ma J."/>
        </authorList>
    </citation>
    <scope>NUCLEOTIDE SEQUENCE [LARGE SCALE GENOMIC DNA]</scope>
    <source>
        <strain evidence="8 9">JCM 16242</strain>
    </source>
</reference>
<feature type="compositionally biased region" description="Basic and acidic residues" evidence="5">
    <location>
        <begin position="173"/>
        <end position="183"/>
    </location>
</feature>
<keyword evidence="2 4" id="KW-0479">Metal-binding</keyword>
<evidence type="ECO:0000259" key="7">
    <source>
        <dbReference type="PROSITE" id="PS51007"/>
    </source>
</evidence>
<name>A0ABN0USH9_9GAMM</name>
<keyword evidence="6" id="KW-0812">Transmembrane</keyword>
<gene>
    <name evidence="8" type="ORF">GCM10009126_26930</name>
</gene>
<dbReference type="EMBL" id="BAAAFO010000004">
    <property type="protein sequence ID" value="GAA0260129.1"/>
    <property type="molecule type" value="Genomic_DNA"/>
</dbReference>
<comment type="caution">
    <text evidence="8">The sequence shown here is derived from an EMBL/GenBank/DDBJ whole genome shotgun (WGS) entry which is preliminary data.</text>
</comment>
<keyword evidence="9" id="KW-1185">Reference proteome</keyword>
<keyword evidence="6" id="KW-1133">Transmembrane helix</keyword>
<feature type="transmembrane region" description="Helical" evidence="6">
    <location>
        <begin position="12"/>
        <end position="32"/>
    </location>
</feature>
<dbReference type="Gene3D" id="1.10.760.10">
    <property type="entry name" value="Cytochrome c-like domain"/>
    <property type="match status" value="1"/>
</dbReference>
<evidence type="ECO:0000256" key="6">
    <source>
        <dbReference type="SAM" id="Phobius"/>
    </source>
</evidence>
<sequence>MKQHVKHYSIAVVALLAIIIAGAAVFVYSGIYNVGADDHHTKPVQAVMQTLREQSIRARSKDITVPDLNDEQLILKGAGQYAAMCTVCHLKPGMQDSEIRPGLYPQPPNLSQVRVDPKEAFWVIKHGIKMSAMPAWGGSHDDATMWSMVAFLQKLPDLTPQQYKDMVARAPADHDMDMGEGGHSHGGSTDEDTHGAADM</sequence>
<evidence type="ECO:0000256" key="1">
    <source>
        <dbReference type="ARBA" id="ARBA00022617"/>
    </source>
</evidence>
<evidence type="ECO:0000256" key="4">
    <source>
        <dbReference type="PROSITE-ProRule" id="PRU00433"/>
    </source>
</evidence>
<accession>A0ABN0USH9</accession>
<dbReference type="SUPFAM" id="SSF46626">
    <property type="entry name" value="Cytochrome c"/>
    <property type="match status" value="1"/>
</dbReference>
<feature type="region of interest" description="Disordered" evidence="5">
    <location>
        <begin position="173"/>
        <end position="199"/>
    </location>
</feature>
<dbReference type="Proteomes" id="UP001500657">
    <property type="component" value="Unassembled WGS sequence"/>
</dbReference>
<evidence type="ECO:0000313" key="9">
    <source>
        <dbReference type="Proteomes" id="UP001500657"/>
    </source>
</evidence>
<proteinExistence type="predicted"/>
<keyword evidence="1 4" id="KW-0349">Heme</keyword>
<dbReference type="Pfam" id="PF13442">
    <property type="entry name" value="Cytochrome_CBB3"/>
    <property type="match status" value="1"/>
</dbReference>
<dbReference type="PROSITE" id="PS51007">
    <property type="entry name" value="CYTC"/>
    <property type="match status" value="1"/>
</dbReference>
<dbReference type="InterPro" id="IPR036909">
    <property type="entry name" value="Cyt_c-like_dom_sf"/>
</dbReference>
<keyword evidence="6" id="KW-0472">Membrane</keyword>
<protein>
    <recommendedName>
        <fullName evidence="7">Cytochrome c domain-containing protein</fullName>
    </recommendedName>
</protein>
<evidence type="ECO:0000256" key="5">
    <source>
        <dbReference type="SAM" id="MobiDB-lite"/>
    </source>
</evidence>
<feature type="domain" description="Cytochrome c" evidence="7">
    <location>
        <begin position="72"/>
        <end position="156"/>
    </location>
</feature>
<keyword evidence="3 4" id="KW-0408">Iron</keyword>